<reference evidence="2 3" key="2">
    <citation type="submission" date="2018-04" db="EMBL/GenBank/DDBJ databases">
        <title>Thauera lacus sp. nov., isolated from an saline lake in Inner Mongolia, China.</title>
        <authorList>
            <person name="Liang Q.-Y."/>
        </authorList>
    </citation>
    <scope>NUCLEOTIDE SEQUENCE [LARGE SCALE GENOMIC DNA]</scope>
    <source>
        <strain evidence="2 3">D20</strain>
    </source>
</reference>
<dbReference type="Pfam" id="PF07963">
    <property type="entry name" value="N_methyl"/>
    <property type="match status" value="1"/>
</dbReference>
<dbReference type="InterPro" id="IPR012902">
    <property type="entry name" value="N_methyl_site"/>
</dbReference>
<dbReference type="Proteomes" id="UP000241193">
    <property type="component" value="Unassembled WGS sequence"/>
</dbReference>
<protein>
    <submittedName>
        <fullName evidence="2">Prepilin-type cleavage/methylation domain-containing protein</fullName>
    </submittedName>
</protein>
<evidence type="ECO:0000313" key="2">
    <source>
        <dbReference type="EMBL" id="PTD97614.1"/>
    </source>
</evidence>
<name>A0A2T4IIL8_9RHOO</name>
<evidence type="ECO:0000313" key="3">
    <source>
        <dbReference type="Proteomes" id="UP000241193"/>
    </source>
</evidence>
<accession>A0A2T4IIL8</accession>
<keyword evidence="1" id="KW-1133">Transmembrane helix</keyword>
<evidence type="ECO:0000256" key="1">
    <source>
        <dbReference type="SAM" id="Phobius"/>
    </source>
</evidence>
<proteinExistence type="predicted"/>
<organism evidence="2 3">
    <name type="scientific">Pseudothauera lacus</name>
    <dbReference type="NCBI Taxonomy" id="2136175"/>
    <lineage>
        <taxon>Bacteria</taxon>
        <taxon>Pseudomonadati</taxon>
        <taxon>Pseudomonadota</taxon>
        <taxon>Betaproteobacteria</taxon>
        <taxon>Rhodocyclales</taxon>
        <taxon>Zoogloeaceae</taxon>
        <taxon>Pseudothauera</taxon>
    </lineage>
</organism>
<dbReference type="InterPro" id="IPR045584">
    <property type="entry name" value="Pilin-like"/>
</dbReference>
<comment type="caution">
    <text evidence="2">The sequence shown here is derived from an EMBL/GenBank/DDBJ whole genome shotgun (WGS) entry which is preliminary data.</text>
</comment>
<keyword evidence="3" id="KW-1185">Reference proteome</keyword>
<dbReference type="SUPFAM" id="SSF54523">
    <property type="entry name" value="Pili subunits"/>
    <property type="match status" value="1"/>
</dbReference>
<dbReference type="RefSeq" id="WP_107492134.1">
    <property type="nucleotide sequence ID" value="NZ_PZKC01000002.1"/>
</dbReference>
<dbReference type="PROSITE" id="PS00409">
    <property type="entry name" value="PROKAR_NTER_METHYL"/>
    <property type="match status" value="1"/>
</dbReference>
<keyword evidence="1" id="KW-0472">Membrane</keyword>
<feature type="transmembrane region" description="Helical" evidence="1">
    <location>
        <begin position="20"/>
        <end position="40"/>
    </location>
</feature>
<sequence>MNSSHFRRSPQTTRHGGFTLVELSVVLVIIGIILAAVTIGRDVQRGAANQRLATEFVQGWALAYDTYFNGTGQVPGDPAADPTGLVNGALDTPLCGLALRGAMQAAGITLPNGRAEGSEDLAVYLDAAGNPRQLQVCLTARQWSEPAATPGSYLVRNRNVMELIGLTPALASMLDNQFDGRIDARFGRLREDAHAASVAAASQPWSAAQPGTDEAQAPLMTGYLRLSR</sequence>
<dbReference type="OrthoDB" id="7066963at2"/>
<dbReference type="AlphaFoldDB" id="A0A2T4IIL8"/>
<reference evidence="2 3" key="1">
    <citation type="submission" date="2018-03" db="EMBL/GenBank/DDBJ databases">
        <authorList>
            <person name="Keele B.F."/>
        </authorList>
    </citation>
    <scope>NUCLEOTIDE SEQUENCE [LARGE SCALE GENOMIC DNA]</scope>
    <source>
        <strain evidence="2 3">D20</strain>
    </source>
</reference>
<keyword evidence="1" id="KW-0812">Transmembrane</keyword>
<dbReference type="EMBL" id="PZKC01000002">
    <property type="protein sequence ID" value="PTD97614.1"/>
    <property type="molecule type" value="Genomic_DNA"/>
</dbReference>
<gene>
    <name evidence="2" type="ORF">C8261_02750</name>
</gene>
<dbReference type="Gene3D" id="3.30.700.10">
    <property type="entry name" value="Glycoprotein, Type 4 Pilin"/>
    <property type="match status" value="1"/>
</dbReference>
<dbReference type="NCBIfam" id="TIGR02532">
    <property type="entry name" value="IV_pilin_GFxxxE"/>
    <property type="match status" value="1"/>
</dbReference>